<dbReference type="InterPro" id="IPR052728">
    <property type="entry name" value="O2_lipid_transport_reg"/>
</dbReference>
<evidence type="ECO:0000313" key="4">
    <source>
        <dbReference type="EMBL" id="RWS29241.1"/>
    </source>
</evidence>
<dbReference type="Pfam" id="PF20146">
    <property type="entry name" value="NRF"/>
    <property type="match status" value="1"/>
</dbReference>
<organism evidence="4 5">
    <name type="scientific">Leptotrombidium deliense</name>
    <dbReference type="NCBI Taxonomy" id="299467"/>
    <lineage>
        <taxon>Eukaryota</taxon>
        <taxon>Metazoa</taxon>
        <taxon>Ecdysozoa</taxon>
        <taxon>Arthropoda</taxon>
        <taxon>Chelicerata</taxon>
        <taxon>Arachnida</taxon>
        <taxon>Acari</taxon>
        <taxon>Acariformes</taxon>
        <taxon>Trombidiformes</taxon>
        <taxon>Prostigmata</taxon>
        <taxon>Anystina</taxon>
        <taxon>Parasitengona</taxon>
        <taxon>Trombiculoidea</taxon>
        <taxon>Trombiculidae</taxon>
        <taxon>Leptotrombidium</taxon>
    </lineage>
</organism>
<dbReference type="VEuPathDB" id="VectorBase:LDEU002798"/>
<comment type="caution">
    <text evidence="4">The sequence shown here is derived from an EMBL/GenBank/DDBJ whole genome shotgun (WGS) entry which is preliminary data.</text>
</comment>
<evidence type="ECO:0000256" key="2">
    <source>
        <dbReference type="SAM" id="SignalP"/>
    </source>
</evidence>
<dbReference type="PANTHER" id="PTHR11161:SF0">
    <property type="entry name" value="O-ACYLTRANSFERASE LIKE PROTEIN"/>
    <property type="match status" value="1"/>
</dbReference>
<keyword evidence="1" id="KW-0472">Membrane</keyword>
<dbReference type="AlphaFoldDB" id="A0A443SNY6"/>
<dbReference type="Proteomes" id="UP000288716">
    <property type="component" value="Unassembled WGS sequence"/>
</dbReference>
<keyword evidence="1" id="KW-0812">Transmembrane</keyword>
<accession>A0A443SNY6</accession>
<keyword evidence="2" id="KW-0732">Signal</keyword>
<reference evidence="4 5" key="1">
    <citation type="journal article" date="2018" name="Gigascience">
        <title>Genomes of trombidid mites reveal novel predicted allergens and laterally-transferred genes associated with secondary metabolism.</title>
        <authorList>
            <person name="Dong X."/>
            <person name="Chaisiri K."/>
            <person name="Xia D."/>
            <person name="Armstrong S.D."/>
            <person name="Fang Y."/>
            <person name="Donnelly M.J."/>
            <person name="Kadowaki T."/>
            <person name="McGarry J.W."/>
            <person name="Darby A.C."/>
            <person name="Makepeace B.L."/>
        </authorList>
    </citation>
    <scope>NUCLEOTIDE SEQUENCE [LARGE SCALE GENOMIC DNA]</scope>
    <source>
        <strain evidence="4">UoL-UT</strain>
    </source>
</reference>
<name>A0A443SNY6_9ACAR</name>
<feature type="transmembrane region" description="Helical" evidence="1">
    <location>
        <begin position="403"/>
        <end position="423"/>
    </location>
</feature>
<evidence type="ECO:0000259" key="3">
    <source>
        <dbReference type="SMART" id="SM00703"/>
    </source>
</evidence>
<feature type="transmembrane region" description="Helical" evidence="1">
    <location>
        <begin position="255"/>
        <end position="278"/>
    </location>
</feature>
<keyword evidence="1" id="KW-1133">Transmembrane helix</keyword>
<dbReference type="PANTHER" id="PTHR11161">
    <property type="entry name" value="O-ACYLTRANSFERASE"/>
    <property type="match status" value="1"/>
</dbReference>
<feature type="domain" description="Nose resistant-to-fluoxetine protein N-terminal" evidence="3">
    <location>
        <begin position="98"/>
        <end position="215"/>
    </location>
</feature>
<gene>
    <name evidence="4" type="ORF">B4U80_07039</name>
</gene>
<keyword evidence="5" id="KW-1185">Reference proteome</keyword>
<dbReference type="EMBL" id="NCKV01001006">
    <property type="protein sequence ID" value="RWS29241.1"/>
    <property type="molecule type" value="Genomic_DNA"/>
</dbReference>
<proteinExistence type="predicted"/>
<feature type="transmembrane region" description="Helical" evidence="1">
    <location>
        <begin position="354"/>
        <end position="382"/>
    </location>
</feature>
<protein>
    <submittedName>
        <fullName evidence="4">Nose resistant to fluoxetine protein 6-like protein</fullName>
    </submittedName>
</protein>
<evidence type="ECO:0000313" key="5">
    <source>
        <dbReference type="Proteomes" id="UP000288716"/>
    </source>
</evidence>
<sequence length="481" mass="54574">MSTFAFILLLILCCLPSFLCANEDFTESSLKSDENIDYEEENLADENPSDFAAKAPKDASEFMDYIEEMIKGTKSKLEEMLEKHLPRILQMSTSVTLSPRCTHDLLRVLFGLREMKPWAIKCKNFVVLDASGKLPDGVLHGTFTSLGNYDECLDIKLYDDRFNETELTKGQYCGLSIAPLLPPKPQSASIERVFNEAADAKGYPKESVCLPVVPSQTSPQSLPVVSSDISNNLRVNVTLVNCEVKEEFHWKQEQLVTGGVIAALFLLVALSTAVDICWTKPQSNSYLRRFCVSFSAYSNSCELLSTKLSEETIKPLYGLRVLSLIWVILANSYVTLDLKLVGNLLQTREVNSQLLFQAVINASLAIETFFFISGLLIAFVTLKKLKSIPWKSWKPSNWLWFYFRRWVRLTPGLMLVIALVLVASPLNDGPLWKEIISPSAERCRRNWWIHFLHISNFFDTSEMYSAEKFSKITRELFLQTC</sequence>
<feature type="transmembrane region" description="Helical" evidence="1">
    <location>
        <begin position="317"/>
        <end position="334"/>
    </location>
</feature>
<dbReference type="InterPro" id="IPR006621">
    <property type="entry name" value="Nose-resist-to-fluoxetine_N"/>
</dbReference>
<feature type="signal peptide" evidence="2">
    <location>
        <begin position="1"/>
        <end position="21"/>
    </location>
</feature>
<dbReference type="SMART" id="SM00703">
    <property type="entry name" value="NRF"/>
    <property type="match status" value="1"/>
</dbReference>
<feature type="chain" id="PRO_5019343587" evidence="2">
    <location>
        <begin position="22"/>
        <end position="481"/>
    </location>
</feature>
<evidence type="ECO:0000256" key="1">
    <source>
        <dbReference type="SAM" id="Phobius"/>
    </source>
</evidence>
<dbReference type="OrthoDB" id="6408118at2759"/>